<keyword evidence="1" id="KW-0479">Metal-binding</keyword>
<dbReference type="PANTHER" id="PTHR46016:SF1">
    <property type="entry name" value="RING-TYPE DOMAIN-CONTAINING PROTEIN"/>
    <property type="match status" value="1"/>
</dbReference>
<dbReference type="PROSITE" id="PS00518">
    <property type="entry name" value="ZF_RING_1"/>
    <property type="match status" value="1"/>
</dbReference>
<evidence type="ECO:0000256" key="1">
    <source>
        <dbReference type="ARBA" id="ARBA00022723"/>
    </source>
</evidence>
<organism evidence="6 7">
    <name type="scientific">Adineta steineri</name>
    <dbReference type="NCBI Taxonomy" id="433720"/>
    <lineage>
        <taxon>Eukaryota</taxon>
        <taxon>Metazoa</taxon>
        <taxon>Spiralia</taxon>
        <taxon>Gnathifera</taxon>
        <taxon>Rotifera</taxon>
        <taxon>Eurotatoria</taxon>
        <taxon>Bdelloidea</taxon>
        <taxon>Adinetida</taxon>
        <taxon>Adinetidae</taxon>
        <taxon>Adineta</taxon>
    </lineage>
</organism>
<dbReference type="InterPro" id="IPR013083">
    <property type="entry name" value="Znf_RING/FYVE/PHD"/>
</dbReference>
<evidence type="ECO:0000313" key="6">
    <source>
        <dbReference type="EMBL" id="CAF3973247.1"/>
    </source>
</evidence>
<evidence type="ECO:0000313" key="7">
    <source>
        <dbReference type="Proteomes" id="UP000663868"/>
    </source>
</evidence>
<dbReference type="Gene3D" id="3.30.40.10">
    <property type="entry name" value="Zinc/RING finger domain, C3HC4 (zinc finger)"/>
    <property type="match status" value="1"/>
</dbReference>
<dbReference type="InterPro" id="IPR051438">
    <property type="entry name" value="RNF_E3_ubiq-protein_ligase"/>
</dbReference>
<dbReference type="PROSITE" id="PS50089">
    <property type="entry name" value="ZF_RING_2"/>
    <property type="match status" value="1"/>
</dbReference>
<dbReference type="InterPro" id="IPR001841">
    <property type="entry name" value="Znf_RING"/>
</dbReference>
<keyword evidence="2 4" id="KW-0863">Zinc-finger</keyword>
<evidence type="ECO:0000259" key="5">
    <source>
        <dbReference type="PROSITE" id="PS50089"/>
    </source>
</evidence>
<dbReference type="GO" id="GO:0006511">
    <property type="term" value="P:ubiquitin-dependent protein catabolic process"/>
    <property type="evidence" value="ECO:0007669"/>
    <property type="project" value="TreeGrafter"/>
</dbReference>
<evidence type="ECO:0000256" key="4">
    <source>
        <dbReference type="PROSITE-ProRule" id="PRU00175"/>
    </source>
</evidence>
<evidence type="ECO:0000256" key="2">
    <source>
        <dbReference type="ARBA" id="ARBA00022771"/>
    </source>
</evidence>
<reference evidence="6" key="1">
    <citation type="submission" date="2021-02" db="EMBL/GenBank/DDBJ databases">
        <authorList>
            <person name="Nowell W R."/>
        </authorList>
    </citation>
    <scope>NUCLEOTIDE SEQUENCE</scope>
</reference>
<keyword evidence="3" id="KW-0862">Zinc</keyword>
<dbReference type="InterPro" id="IPR017907">
    <property type="entry name" value="Znf_RING_CS"/>
</dbReference>
<dbReference type="AlphaFoldDB" id="A0A819M3I4"/>
<comment type="caution">
    <text evidence="6">The sequence shown here is derived from an EMBL/GenBank/DDBJ whole genome shotgun (WGS) entry which is preliminary data.</text>
</comment>
<dbReference type="GO" id="GO:0008270">
    <property type="term" value="F:zinc ion binding"/>
    <property type="evidence" value="ECO:0007669"/>
    <property type="project" value="UniProtKB-KW"/>
</dbReference>
<dbReference type="Pfam" id="PF13639">
    <property type="entry name" value="zf-RING_2"/>
    <property type="match status" value="1"/>
</dbReference>
<dbReference type="EMBL" id="CAJOBB010002488">
    <property type="protein sequence ID" value="CAF3973247.1"/>
    <property type="molecule type" value="Genomic_DNA"/>
</dbReference>
<name>A0A819M3I4_9BILA</name>
<sequence length="744" mass="88594">MNIYIDEDAIDDKPKCIICTQPLGSLVILDCQHTFCEACIDEWIRKNASFPLCRRQVETNYVLTKISDLHICNQLDCLPVRCLQCQKNGIQQNRFKKHIKRCSKSRITIFSDSIQNRLNHIKSTIRSKYNSLEIPTPQRRVTPTIEPIQQQFTYHSPIQNNKQQIYNSRLIPTTVRLSCLENLANELIYDIFDYLDTNDIYFGFFYLNNRFENLYINLNNAFQLNLSNISKIDFEYYHKNVLEPNKNRIKILYLTNPFTIDLIFSPPRLISTYNQIEKIVFDNIHSKYLINILKHLICLPKLHSLTLSSIDYIENPSILFIHICRLTKLKYCQLTYQTKETRLIDFNECQQSSIENFIINGYFPYESLEKFLICFPKLHSLSIHRLVRLGDYSFEINFNPIELKNLKSVSFELDSIYFELLKKIFKNFFTYIEILTISVFNSSANFFHAEKWEEFISSSLPNLRILDYQNRYSGAMNHFICACRSGGFSSEFWTNKQWFFHNQYNDRLKSDDGLFFTINPYRRKTHEFYWEHYYNTRSNIHEDSFTSVKQISIHGTQTYMDCCVYFPNVNELTIYDCGSISTSLNKILPLQQLNKLIINSKKFRFKDILNLINVTSNLKTFKLYYHSIDGDQLKIIEQSDIYQSVLNKNQIENLEIIHCCCSLKEILFFSQLFSKLKTFQIEIIRKEFISIMRYLLLKMSHLVFLCIKDLPKIYSNKLNILIKSDNLLEHYFIKFINRDLYLWY</sequence>
<protein>
    <recommendedName>
        <fullName evidence="5">RING-type domain-containing protein</fullName>
    </recommendedName>
</protein>
<feature type="domain" description="RING-type" evidence="5">
    <location>
        <begin position="16"/>
        <end position="54"/>
    </location>
</feature>
<dbReference type="GO" id="GO:0000209">
    <property type="term" value="P:protein polyubiquitination"/>
    <property type="evidence" value="ECO:0007669"/>
    <property type="project" value="TreeGrafter"/>
</dbReference>
<evidence type="ECO:0000256" key="3">
    <source>
        <dbReference type="ARBA" id="ARBA00022833"/>
    </source>
</evidence>
<dbReference type="PANTHER" id="PTHR46016">
    <property type="entry name" value="ZINC FINGER, RING/FYVE/PHD-TYPE"/>
    <property type="match status" value="1"/>
</dbReference>
<dbReference type="SUPFAM" id="SSF57850">
    <property type="entry name" value="RING/U-box"/>
    <property type="match status" value="1"/>
</dbReference>
<dbReference type="GO" id="GO:0061630">
    <property type="term" value="F:ubiquitin protein ligase activity"/>
    <property type="evidence" value="ECO:0007669"/>
    <property type="project" value="TreeGrafter"/>
</dbReference>
<proteinExistence type="predicted"/>
<gene>
    <name evidence="6" type="ORF">KXQ929_LOCUS26900</name>
</gene>
<accession>A0A819M3I4</accession>
<dbReference type="Proteomes" id="UP000663868">
    <property type="component" value="Unassembled WGS sequence"/>
</dbReference>